<reference evidence="2" key="1">
    <citation type="submission" date="2018-04" db="EMBL/GenBank/DDBJ databases">
        <authorList>
            <person name="Cornet L."/>
        </authorList>
    </citation>
    <scope>NUCLEOTIDE SEQUENCE [LARGE SCALE GENOMIC DNA]</scope>
</reference>
<name>A0A2W4WQ24_9CYAN</name>
<reference evidence="1 2" key="2">
    <citation type="submission" date="2018-06" db="EMBL/GenBank/DDBJ databases">
        <title>Metagenomic assembly of (sub)arctic Cyanobacteria and their associated microbiome from non-axenic cultures.</title>
        <authorList>
            <person name="Baurain D."/>
        </authorList>
    </citation>
    <scope>NUCLEOTIDE SEQUENCE [LARGE SCALE GENOMIC DNA]</scope>
    <source>
        <strain evidence="1">ULC041bin1</strain>
    </source>
</reference>
<accession>A0A2W4WQ24</accession>
<sequence length="60" mass="7002">MTFVYGSVPHVYFEWVEGNPMKYLLRFVLFGEGDVPLVTREVLRKAEPDPLRRPRIHVSG</sequence>
<evidence type="ECO:0000313" key="1">
    <source>
        <dbReference type="EMBL" id="PZO45297.1"/>
    </source>
</evidence>
<evidence type="ECO:0000313" key="2">
    <source>
        <dbReference type="Proteomes" id="UP000249081"/>
    </source>
</evidence>
<proteinExistence type="predicted"/>
<dbReference type="Proteomes" id="UP000249081">
    <property type="component" value="Unassembled WGS sequence"/>
</dbReference>
<protein>
    <submittedName>
        <fullName evidence="1">Uncharacterized protein</fullName>
    </submittedName>
</protein>
<dbReference type="AlphaFoldDB" id="A0A2W4WQ24"/>
<comment type="caution">
    <text evidence="1">The sequence shown here is derived from an EMBL/GenBank/DDBJ whole genome shotgun (WGS) entry which is preliminary data.</text>
</comment>
<dbReference type="EMBL" id="QBMN01000008">
    <property type="protein sequence ID" value="PZO45297.1"/>
    <property type="molecule type" value="Genomic_DNA"/>
</dbReference>
<organism evidence="1 2">
    <name type="scientific">Shackletoniella antarctica</name>
    <dbReference type="NCBI Taxonomy" id="268115"/>
    <lineage>
        <taxon>Bacteria</taxon>
        <taxon>Bacillati</taxon>
        <taxon>Cyanobacteriota</taxon>
        <taxon>Cyanophyceae</taxon>
        <taxon>Oculatellales</taxon>
        <taxon>Oculatellaceae</taxon>
        <taxon>Shackletoniella</taxon>
    </lineage>
</organism>
<gene>
    <name evidence="1" type="ORF">DCF17_02075</name>
</gene>